<evidence type="ECO:0000256" key="1">
    <source>
        <dbReference type="ARBA" id="ARBA00004442"/>
    </source>
</evidence>
<dbReference type="Gene3D" id="1.25.40.390">
    <property type="match status" value="1"/>
</dbReference>
<evidence type="ECO:0000313" key="8">
    <source>
        <dbReference type="EMBL" id="XBL14713.1"/>
    </source>
</evidence>
<name>A0AAU7EGF2_9FLAO</name>
<dbReference type="EMBL" id="CP155618">
    <property type="protein sequence ID" value="XBL14713.1"/>
    <property type="molecule type" value="Genomic_DNA"/>
</dbReference>
<dbReference type="SUPFAM" id="SSF48452">
    <property type="entry name" value="TPR-like"/>
    <property type="match status" value="1"/>
</dbReference>
<evidence type="ECO:0000256" key="5">
    <source>
        <dbReference type="ARBA" id="ARBA00023237"/>
    </source>
</evidence>
<dbReference type="Pfam" id="PF07980">
    <property type="entry name" value="SusD_RagB"/>
    <property type="match status" value="1"/>
</dbReference>
<proteinExistence type="inferred from homology"/>
<dbReference type="CDD" id="cd08977">
    <property type="entry name" value="SusD"/>
    <property type="match status" value="1"/>
</dbReference>
<feature type="domain" description="SusD-like N-terminal" evidence="7">
    <location>
        <begin position="82"/>
        <end position="221"/>
    </location>
</feature>
<comment type="similarity">
    <text evidence="2">Belongs to the SusD family.</text>
</comment>
<evidence type="ECO:0000259" key="7">
    <source>
        <dbReference type="Pfam" id="PF14322"/>
    </source>
</evidence>
<dbReference type="GO" id="GO:0009279">
    <property type="term" value="C:cell outer membrane"/>
    <property type="evidence" value="ECO:0007669"/>
    <property type="project" value="UniProtKB-SubCell"/>
</dbReference>
<gene>
    <name evidence="8" type="ORF">QLS71_001545</name>
</gene>
<keyword evidence="4" id="KW-0472">Membrane</keyword>
<dbReference type="RefSeq" id="WP_308991291.1">
    <property type="nucleotide sequence ID" value="NZ_CP155618.1"/>
</dbReference>
<keyword evidence="5" id="KW-0998">Cell outer membrane</keyword>
<evidence type="ECO:0000313" key="9">
    <source>
        <dbReference type="Proteomes" id="UP001224325"/>
    </source>
</evidence>
<dbReference type="Pfam" id="PF14322">
    <property type="entry name" value="SusD-like_3"/>
    <property type="match status" value="1"/>
</dbReference>
<evidence type="ECO:0000259" key="6">
    <source>
        <dbReference type="Pfam" id="PF07980"/>
    </source>
</evidence>
<protein>
    <submittedName>
        <fullName evidence="8">RagB/SusD family nutrient uptake outer membrane protein</fullName>
    </submittedName>
</protein>
<reference evidence="8" key="1">
    <citation type="submission" date="2024-04" db="EMBL/GenBank/DDBJ databases">
        <title>Mariniflexile litorale, isolated from the shallow sediments of the Sea of Japan.</title>
        <authorList>
            <person name="Romanenko L."/>
            <person name="Isaeva M."/>
        </authorList>
    </citation>
    <scope>NUCLEOTIDE SEQUENCE [LARGE SCALE GENOMIC DNA]</scope>
    <source>
        <strain evidence="8">KMM 9835</strain>
    </source>
</reference>
<dbReference type="KEGG" id="mlil:QLS71_001545"/>
<dbReference type="Proteomes" id="UP001224325">
    <property type="component" value="Chromosome"/>
</dbReference>
<evidence type="ECO:0000256" key="2">
    <source>
        <dbReference type="ARBA" id="ARBA00006275"/>
    </source>
</evidence>
<dbReference type="InterPro" id="IPR012944">
    <property type="entry name" value="SusD_RagB_dom"/>
</dbReference>
<evidence type="ECO:0000256" key="3">
    <source>
        <dbReference type="ARBA" id="ARBA00022729"/>
    </source>
</evidence>
<dbReference type="AlphaFoldDB" id="A0AAU7EGF2"/>
<sequence length="526" mass="60509">MKLIKYIILSCTVLLFVQCSDLSEEPYTFLSPNNYYNTGDELSTALTGVYDGYQRGFNGYYKYIMYLEVRTEFGSPAYAKDDVHLWNIWSDVNNADKMVITNWDDAYNIINRANLVIGRGEKVSMAETLKTRYFAEARFLRAATYYNLVRMFGGVPIPESFTEGLEGLNLPRKTVDETYAYLIEDLEYAEANLPKKSEYGQNDIWRASKGAAQALLGDVYLTRGSMTGDRAYFQKAKDYCFEVIKSVEYDLEPDFKDLWFWWNTNNKNGMESVFELQYGAVDDEYNNNHVMFGVNITEYTLGCYMYRRFGPSIQHYLSYSDTDTRKEGSFLTSYNVTEKGNPSNILETSEFVPEDKGFYPGSKGWKTASPGNLKFYDRTPESAALKKPQANSYVIRYADVLLDYAEAENELNGPAAAYFYVNKVRNRADLLDLPSGLSPEEFSDAIYRERGWEFVGEGLLYYDGLRTDRIGENVKNHVEWGNQQGIYMYVDAPLEFVPSKNFLFKIPQYDYDSNPELVQNPNNVSN</sequence>
<organism evidence="8 9">
    <name type="scientific">Mariniflexile litorale</name>
    <dbReference type="NCBI Taxonomy" id="3045158"/>
    <lineage>
        <taxon>Bacteria</taxon>
        <taxon>Pseudomonadati</taxon>
        <taxon>Bacteroidota</taxon>
        <taxon>Flavobacteriia</taxon>
        <taxon>Flavobacteriales</taxon>
        <taxon>Flavobacteriaceae</taxon>
        <taxon>Mariniflexile</taxon>
    </lineage>
</organism>
<accession>A0AAU7EGF2</accession>
<feature type="domain" description="RagB/SusD" evidence="6">
    <location>
        <begin position="316"/>
        <end position="522"/>
    </location>
</feature>
<comment type="subcellular location">
    <subcellularLocation>
        <location evidence="1">Cell outer membrane</location>
    </subcellularLocation>
</comment>
<keyword evidence="9" id="KW-1185">Reference proteome</keyword>
<keyword evidence="3" id="KW-0732">Signal</keyword>
<dbReference type="InterPro" id="IPR033985">
    <property type="entry name" value="SusD-like_N"/>
</dbReference>
<evidence type="ECO:0000256" key="4">
    <source>
        <dbReference type="ARBA" id="ARBA00023136"/>
    </source>
</evidence>
<dbReference type="InterPro" id="IPR011990">
    <property type="entry name" value="TPR-like_helical_dom_sf"/>
</dbReference>